<dbReference type="Pfam" id="PF26557">
    <property type="entry name" value="Cullin_AB"/>
    <property type="match status" value="1"/>
</dbReference>
<dbReference type="InterPro" id="IPR036317">
    <property type="entry name" value="Cullin_homology_sf"/>
</dbReference>
<evidence type="ECO:0000256" key="5">
    <source>
        <dbReference type="RuleBase" id="RU003829"/>
    </source>
</evidence>
<accession>W3XMX9</accession>
<dbReference type="FunFam" id="1.20.1310.10:FF:000002">
    <property type="entry name" value="cullin-3 isoform X1"/>
    <property type="match status" value="1"/>
</dbReference>
<dbReference type="InterPro" id="IPR016158">
    <property type="entry name" value="Cullin_homology"/>
</dbReference>
<proteinExistence type="inferred from homology"/>
<dbReference type="RefSeq" id="XP_007828003.1">
    <property type="nucleotide sequence ID" value="XM_007829812.1"/>
</dbReference>
<dbReference type="OrthoDB" id="27073at2759"/>
<dbReference type="Gene3D" id="3.30.230.130">
    <property type="entry name" value="Cullin, Chain C, Domain 2"/>
    <property type="match status" value="1"/>
</dbReference>
<dbReference type="InterPro" id="IPR016159">
    <property type="entry name" value="Cullin_repeat-like_dom_sf"/>
</dbReference>
<keyword evidence="2" id="KW-1017">Isopeptide bond</keyword>
<evidence type="ECO:0000313" key="9">
    <source>
        <dbReference type="Proteomes" id="UP000030651"/>
    </source>
</evidence>
<dbReference type="PANTHER" id="PTHR11932">
    <property type="entry name" value="CULLIN"/>
    <property type="match status" value="1"/>
</dbReference>
<dbReference type="SUPFAM" id="SSF74788">
    <property type="entry name" value="Cullin repeat-like"/>
    <property type="match status" value="1"/>
</dbReference>
<evidence type="ECO:0000256" key="6">
    <source>
        <dbReference type="SAM" id="MobiDB-lite"/>
    </source>
</evidence>
<protein>
    <recommendedName>
        <fullName evidence="7">Cullin family profile domain-containing protein</fullName>
    </recommendedName>
</protein>
<comment type="similarity">
    <text evidence="1 4 5">Belongs to the cullin family.</text>
</comment>
<dbReference type="SUPFAM" id="SSF75632">
    <property type="entry name" value="Cullin homology domain"/>
    <property type="match status" value="1"/>
</dbReference>
<dbReference type="InterPro" id="IPR036388">
    <property type="entry name" value="WH-like_DNA-bd_sf"/>
</dbReference>
<dbReference type="FunFam" id="1.20.1310.10:FF:000001">
    <property type="entry name" value="Cullin 3"/>
    <property type="match status" value="1"/>
</dbReference>
<dbReference type="PROSITE" id="PS50069">
    <property type="entry name" value="CULLIN_2"/>
    <property type="match status" value="1"/>
</dbReference>
<feature type="region of interest" description="Disordered" evidence="6">
    <location>
        <begin position="1"/>
        <end position="20"/>
    </location>
</feature>
<dbReference type="SMART" id="SM00182">
    <property type="entry name" value="CULLIN"/>
    <property type="match status" value="1"/>
</dbReference>
<feature type="compositionally biased region" description="Basic and acidic residues" evidence="6">
    <location>
        <begin position="395"/>
        <end position="406"/>
    </location>
</feature>
<dbReference type="FunFam" id="1.20.1310.10:FF:000061">
    <property type="entry name" value="Related to cullulin 3"/>
    <property type="match status" value="1"/>
</dbReference>
<dbReference type="FunFam" id="1.10.10.10:FF:000014">
    <property type="entry name" value="Cullin 1"/>
    <property type="match status" value="1"/>
</dbReference>
<keyword evidence="3" id="KW-0832">Ubl conjugation</keyword>
<evidence type="ECO:0000256" key="4">
    <source>
        <dbReference type="PROSITE-ProRule" id="PRU00330"/>
    </source>
</evidence>
<dbReference type="HOGENOM" id="CLU_004747_7_1_1"/>
<dbReference type="InterPro" id="IPR019559">
    <property type="entry name" value="Cullin_neddylation_domain"/>
</dbReference>
<dbReference type="Proteomes" id="UP000030651">
    <property type="component" value="Unassembled WGS sequence"/>
</dbReference>
<dbReference type="STRING" id="1229662.W3XMX9"/>
<dbReference type="SMART" id="SM00884">
    <property type="entry name" value="Cullin_Nedd8"/>
    <property type="match status" value="1"/>
</dbReference>
<dbReference type="SUPFAM" id="SSF46785">
    <property type="entry name" value="Winged helix' DNA-binding domain"/>
    <property type="match status" value="1"/>
</dbReference>
<dbReference type="InParanoid" id="W3XMX9"/>
<organism evidence="8 9">
    <name type="scientific">Pestalotiopsis fici (strain W106-1 / CGMCC3.15140)</name>
    <dbReference type="NCBI Taxonomy" id="1229662"/>
    <lineage>
        <taxon>Eukaryota</taxon>
        <taxon>Fungi</taxon>
        <taxon>Dikarya</taxon>
        <taxon>Ascomycota</taxon>
        <taxon>Pezizomycotina</taxon>
        <taxon>Sordariomycetes</taxon>
        <taxon>Xylariomycetidae</taxon>
        <taxon>Amphisphaeriales</taxon>
        <taxon>Sporocadaceae</taxon>
        <taxon>Pestalotiopsis</taxon>
    </lineage>
</organism>
<feature type="compositionally biased region" description="Gly residues" evidence="6">
    <location>
        <begin position="1"/>
        <end position="14"/>
    </location>
</feature>
<evidence type="ECO:0000256" key="2">
    <source>
        <dbReference type="ARBA" id="ARBA00022499"/>
    </source>
</evidence>
<dbReference type="Pfam" id="PF00888">
    <property type="entry name" value="Cullin"/>
    <property type="match status" value="1"/>
</dbReference>
<reference evidence="9" key="1">
    <citation type="journal article" date="2015" name="BMC Genomics">
        <title>Genomic and transcriptomic analysis of the endophytic fungus Pestalotiopsis fici reveals its lifestyle and high potential for synthesis of natural products.</title>
        <authorList>
            <person name="Wang X."/>
            <person name="Zhang X."/>
            <person name="Liu L."/>
            <person name="Xiang M."/>
            <person name="Wang W."/>
            <person name="Sun X."/>
            <person name="Che Y."/>
            <person name="Guo L."/>
            <person name="Liu G."/>
            <person name="Guo L."/>
            <person name="Wang C."/>
            <person name="Yin W.B."/>
            <person name="Stadler M."/>
            <person name="Zhang X."/>
            <person name="Liu X."/>
        </authorList>
    </citation>
    <scope>NUCLEOTIDE SEQUENCE [LARGE SCALE GENOMIC DNA]</scope>
    <source>
        <strain evidence="9">W106-1 / CGMCC3.15140</strain>
    </source>
</reference>
<dbReference type="eggNOG" id="KOG2166">
    <property type="taxonomic scope" value="Eukaryota"/>
</dbReference>
<gene>
    <name evidence="8" type="ORF">PFICI_01231</name>
</gene>
<dbReference type="InterPro" id="IPR036390">
    <property type="entry name" value="WH_DNA-bd_sf"/>
</dbReference>
<dbReference type="KEGG" id="pfy:PFICI_01231"/>
<dbReference type="GeneID" id="19266244"/>
<evidence type="ECO:0000256" key="3">
    <source>
        <dbReference type="ARBA" id="ARBA00022843"/>
    </source>
</evidence>
<dbReference type="Gene3D" id="1.10.10.10">
    <property type="entry name" value="Winged helix-like DNA-binding domain superfamily/Winged helix DNA-binding domain"/>
    <property type="match status" value="1"/>
</dbReference>
<dbReference type="EMBL" id="KI912109">
    <property type="protein sequence ID" value="ETS87403.1"/>
    <property type="molecule type" value="Genomic_DNA"/>
</dbReference>
<feature type="domain" description="Cullin family profile" evidence="7">
    <location>
        <begin position="465"/>
        <end position="718"/>
    </location>
</feature>
<dbReference type="GO" id="GO:0031625">
    <property type="term" value="F:ubiquitin protein ligase binding"/>
    <property type="evidence" value="ECO:0007669"/>
    <property type="project" value="InterPro"/>
</dbReference>
<dbReference type="InterPro" id="IPR045093">
    <property type="entry name" value="Cullin"/>
</dbReference>
<dbReference type="FunFam" id="1.20.1310.10:FF:000036">
    <property type="entry name" value="SCF ubiquitin ligase subunit CulC, putative"/>
    <property type="match status" value="1"/>
</dbReference>
<keyword evidence="9" id="KW-1185">Reference proteome</keyword>
<evidence type="ECO:0000259" key="7">
    <source>
        <dbReference type="PROSITE" id="PS50069"/>
    </source>
</evidence>
<sequence>MITGRGGAMRGSGAGRIRPPRRLNAAVKDSTTATDDFEFNWQKLKSAIQDIHLKNTGALTFEQLYRHGYKIVILKLADRLYDNVKALEADWFTQHVSPTIFEHVTANLINVTLGAGIGLSVIERRSMGEKFLKVIRESWEEHNTAMNMIADILMYLDRALNTSNRPTIFAATIGLYRDQILRNGPRSAEDGTVVCTISAVLNATIIDHINMEREGDAIDKSLLRSCTGMLEALHQTDEEIEDEKLYLTDFEPEFLQKSRDFYKAECEKLLQEADASAWLRCAQRRLEEEEARCATTISPLTKDRIAQVLDDELIGKHLREFMNLESSGFKIMVDNDRLDDLAILYRMVTRVDSKRDALRDALAERVSALGYEIETKLKNTDFSVAQSAEEAAPEGDDKAGAREKPKAKAPSASAQQTAAALRWVADVLALKDRFDGLLKQCFADDLILQTALAKSYTDVINMFDRSAEFLSLFIDDNLKRGARERTEAEIDDNLQKATELLRFIRDRDKFELYYQKHLAKRLLQQKAGASDKEDAMLARMRLEMGNQFTHKFDGMFKDMKISKTETDKFVAHVKENRKPGETSVELSINVLGGNNWPMEIMGRQADGQGRADIIYPREIRDTQEAFFKFYCRHHEGRQLSWIGAAGTADIRCVFPRVPGKAPALNKERTYDLSVSTYGMVVLLLFNDLPEDQWLTFNEIQCETNIPQNDLINVLTSLSVIKATRVLRREPVSNRAVKSTDKFSFNNEFHSKLVKIKVASVNISSKVENEEERKQTDDKTLEQRRYVIDCAIVRIMKSRKEMLHSDLMTEVIRILARQFQPNVKLIKERVEDLIGREYLERAAIQGDEQQAYHYVA</sequence>
<dbReference type="AlphaFoldDB" id="W3XMX9"/>
<dbReference type="InterPro" id="IPR059120">
    <property type="entry name" value="Cullin-like_AB"/>
</dbReference>
<dbReference type="OMA" id="MFKDMTI"/>
<dbReference type="GO" id="GO:0006511">
    <property type="term" value="P:ubiquitin-dependent protein catabolic process"/>
    <property type="evidence" value="ECO:0007669"/>
    <property type="project" value="InterPro"/>
</dbReference>
<feature type="region of interest" description="Disordered" evidence="6">
    <location>
        <begin position="384"/>
        <end position="413"/>
    </location>
</feature>
<evidence type="ECO:0000313" key="8">
    <source>
        <dbReference type="EMBL" id="ETS87403.1"/>
    </source>
</evidence>
<dbReference type="Gene3D" id="1.20.1310.10">
    <property type="entry name" value="Cullin Repeats"/>
    <property type="match status" value="4"/>
</dbReference>
<name>W3XMX9_PESFW</name>
<dbReference type="InterPro" id="IPR001373">
    <property type="entry name" value="Cullin_N"/>
</dbReference>
<dbReference type="Pfam" id="PF10557">
    <property type="entry name" value="Cullin_Nedd8"/>
    <property type="match status" value="1"/>
</dbReference>
<evidence type="ECO:0000256" key="1">
    <source>
        <dbReference type="ARBA" id="ARBA00006019"/>
    </source>
</evidence>